<name>A0AAJ2KST5_ALKPS</name>
<dbReference type="InterPro" id="IPR007353">
    <property type="entry name" value="DUF421"/>
</dbReference>
<dbReference type="PANTHER" id="PTHR34582:SF7">
    <property type="entry name" value="UPF0702 TRANSMEMBRANE PROTEIN YDFS"/>
    <property type="match status" value="1"/>
</dbReference>
<comment type="subcellular location">
    <subcellularLocation>
        <location evidence="1">Cell membrane</location>
        <topology evidence="1">Multi-pass membrane protein</topology>
    </subcellularLocation>
</comment>
<dbReference type="EMBL" id="JAWJAY010000001">
    <property type="protein sequence ID" value="MDV2884246.1"/>
    <property type="molecule type" value="Genomic_DNA"/>
</dbReference>
<feature type="transmembrane region" description="Helical" evidence="7">
    <location>
        <begin position="7"/>
        <end position="26"/>
    </location>
</feature>
<keyword evidence="5 7" id="KW-1133">Transmembrane helix</keyword>
<dbReference type="Pfam" id="PF07870">
    <property type="entry name" value="DUF1657"/>
    <property type="match status" value="1"/>
</dbReference>
<sequence length="285" mass="31634">MPGWVEVVARSIGIIIILFAFFKGFIRKPIGECSAFEYGIVAGMSVIGAIGAFSLQSPIGLVLTALFVWGLLAIGLAYAVEKSAKVRTFIYGRGIPLIKDGKILEDNMTKQHVTSDELLRRLRSKDVFQTADVEFAVLESNGELNVLLKSDKQPISPSALQIKVAQTKQPETVIKDGEILDEPLATRGLNREWLETELSKIDVSVENVFLAQVDKDGQLTVDLFDDQLTVPQPTELALLSASLKKVQADLSLFALDTENMRSRERYEWCEKEVTELINDLKPYTS</sequence>
<evidence type="ECO:0000256" key="5">
    <source>
        <dbReference type="ARBA" id="ARBA00022989"/>
    </source>
</evidence>
<evidence type="ECO:0000313" key="10">
    <source>
        <dbReference type="Proteomes" id="UP001285636"/>
    </source>
</evidence>
<gene>
    <name evidence="9" type="ORF">RYX45_03585</name>
</gene>
<feature type="transmembrane region" description="Helical" evidence="7">
    <location>
        <begin position="61"/>
        <end position="80"/>
    </location>
</feature>
<dbReference type="Gene3D" id="3.30.240.20">
    <property type="entry name" value="bsu07140 like domains"/>
    <property type="match status" value="2"/>
</dbReference>
<evidence type="ECO:0000256" key="1">
    <source>
        <dbReference type="ARBA" id="ARBA00004651"/>
    </source>
</evidence>
<evidence type="ECO:0000256" key="2">
    <source>
        <dbReference type="ARBA" id="ARBA00006448"/>
    </source>
</evidence>
<protein>
    <submittedName>
        <fullName evidence="9">DUF421 domain-containing protein</fullName>
    </submittedName>
</protein>
<dbReference type="Proteomes" id="UP001285636">
    <property type="component" value="Unassembled WGS sequence"/>
</dbReference>
<evidence type="ECO:0000259" key="8">
    <source>
        <dbReference type="Pfam" id="PF04239"/>
    </source>
</evidence>
<evidence type="ECO:0000256" key="7">
    <source>
        <dbReference type="SAM" id="Phobius"/>
    </source>
</evidence>
<dbReference type="InterPro" id="IPR023090">
    <property type="entry name" value="UPF0702_alpha/beta_dom_sf"/>
</dbReference>
<dbReference type="PANTHER" id="PTHR34582">
    <property type="entry name" value="UPF0702 TRANSMEMBRANE PROTEIN YCAP"/>
    <property type="match status" value="1"/>
</dbReference>
<keyword evidence="4 7" id="KW-0812">Transmembrane</keyword>
<keyword evidence="6 7" id="KW-0472">Membrane</keyword>
<feature type="domain" description="YetF C-terminal" evidence="8">
    <location>
        <begin position="82"/>
        <end position="214"/>
    </location>
</feature>
<feature type="transmembrane region" description="Helical" evidence="7">
    <location>
        <begin position="38"/>
        <end position="55"/>
    </location>
</feature>
<reference evidence="9" key="1">
    <citation type="submission" date="2023-10" db="EMBL/GenBank/DDBJ databases">
        <title>Screening of Alkalihalophilus pseudofirmusBZ-TG-HK211 and Its Alleviation of Salt Stress on Rapeseed Growth.</title>
        <authorList>
            <person name="Zhao B."/>
            <person name="Guo T."/>
        </authorList>
    </citation>
    <scope>NUCLEOTIDE SEQUENCE</scope>
    <source>
        <strain evidence="9">BZ-TG-HK211</strain>
    </source>
</reference>
<dbReference type="AlphaFoldDB" id="A0AAJ2KST5"/>
<dbReference type="Pfam" id="PF04239">
    <property type="entry name" value="DUF421"/>
    <property type="match status" value="1"/>
</dbReference>
<accession>A0AAJ2KST5</accession>
<evidence type="ECO:0000256" key="6">
    <source>
        <dbReference type="ARBA" id="ARBA00023136"/>
    </source>
</evidence>
<comment type="caution">
    <text evidence="9">The sequence shown here is derived from an EMBL/GenBank/DDBJ whole genome shotgun (WGS) entry which is preliminary data.</text>
</comment>
<organism evidence="9 10">
    <name type="scientific">Alkalihalophilus pseudofirmus</name>
    <name type="common">Bacillus pseudofirmus</name>
    <dbReference type="NCBI Taxonomy" id="79885"/>
    <lineage>
        <taxon>Bacteria</taxon>
        <taxon>Bacillati</taxon>
        <taxon>Bacillota</taxon>
        <taxon>Bacilli</taxon>
        <taxon>Bacillales</taxon>
        <taxon>Bacillaceae</taxon>
        <taxon>Alkalihalophilus</taxon>
    </lineage>
</organism>
<dbReference type="RefSeq" id="WP_289236294.1">
    <property type="nucleotide sequence ID" value="NZ_CP117835.1"/>
</dbReference>
<evidence type="ECO:0000313" key="9">
    <source>
        <dbReference type="EMBL" id="MDV2884246.1"/>
    </source>
</evidence>
<evidence type="ECO:0000256" key="3">
    <source>
        <dbReference type="ARBA" id="ARBA00022475"/>
    </source>
</evidence>
<dbReference type="GO" id="GO:0005886">
    <property type="term" value="C:plasma membrane"/>
    <property type="evidence" value="ECO:0007669"/>
    <property type="project" value="UniProtKB-SubCell"/>
</dbReference>
<dbReference type="InterPro" id="IPR012452">
    <property type="entry name" value="DUF1657"/>
</dbReference>
<evidence type="ECO:0000256" key="4">
    <source>
        <dbReference type="ARBA" id="ARBA00022692"/>
    </source>
</evidence>
<proteinExistence type="inferred from homology"/>
<comment type="similarity">
    <text evidence="2">Belongs to the UPF0702 family.</text>
</comment>
<keyword evidence="3" id="KW-1003">Cell membrane</keyword>